<dbReference type="GO" id="GO:0005682">
    <property type="term" value="C:U5 snRNP"/>
    <property type="evidence" value="ECO:0007669"/>
    <property type="project" value="InterPro"/>
</dbReference>
<dbReference type="SUPFAM" id="SSF55277">
    <property type="entry name" value="GYF domain"/>
    <property type="match status" value="1"/>
</dbReference>
<dbReference type="Pfam" id="PF02213">
    <property type="entry name" value="GYF"/>
    <property type="match status" value="1"/>
</dbReference>
<dbReference type="EMBL" id="VXIV02003200">
    <property type="protein sequence ID" value="KAF6019999.1"/>
    <property type="molecule type" value="Genomic_DNA"/>
</dbReference>
<protein>
    <submittedName>
        <fullName evidence="3">CD2BP2</fullName>
    </submittedName>
</protein>
<comment type="caution">
    <text evidence="3">The sequence shown here is derived from an EMBL/GenBank/DDBJ whole genome shotgun (WGS) entry which is preliminary data.</text>
</comment>
<dbReference type="PANTHER" id="PTHR13138">
    <property type="entry name" value="PROTEIN LIN1"/>
    <property type="match status" value="1"/>
</dbReference>
<dbReference type="SMART" id="SM00444">
    <property type="entry name" value="GYF"/>
    <property type="match status" value="1"/>
</dbReference>
<feature type="compositionally biased region" description="Basic and acidic residues" evidence="1">
    <location>
        <begin position="26"/>
        <end position="38"/>
    </location>
</feature>
<reference evidence="3" key="1">
    <citation type="submission" date="2020-06" db="EMBL/GenBank/DDBJ databases">
        <title>Draft genome of Bugula neritina, a colonial animal packing powerful symbionts and potential medicines.</title>
        <authorList>
            <person name="Rayko M."/>
        </authorList>
    </citation>
    <scope>NUCLEOTIDE SEQUENCE [LARGE SCALE GENOMIC DNA]</scope>
    <source>
        <strain evidence="3">Kwan_BN1</strain>
    </source>
</reference>
<gene>
    <name evidence="3" type="ORF">EB796_021695</name>
</gene>
<evidence type="ECO:0000259" key="2">
    <source>
        <dbReference type="PROSITE" id="PS50829"/>
    </source>
</evidence>
<sequence>MSKQKQVSFQKNPNETESQIIGDSKALADDIIKKHTLDSDEEDVQDNQDDRMEDDDIEGQEDDTIAFDGSTTITPFNMREEMETGHFDKTGTYIFDKETEIKDSWMDDIDWVKVKQNAKAVKEKELESSDSEPEEVDELSLWKEMVSLMLPGETVAKSLRRLGGGNKKLSSAQRLKAKKLGIKPTEEEIKNKEFFQTLTSLADKFIQSGYMEIYDDTYEKIAYKIQEKEQPIKKVPEKLPENEEDALDMFGDEFDEKVAKSESKNNDEPVLKKRKVEPVATAPSSTDDIQWEYKQTDEESAEICGPFTSSQMQQFVDDNKFPGGVYVRKVGAGSDFYSSKRIDFELYT</sequence>
<dbReference type="Gene3D" id="3.30.1490.40">
    <property type="match status" value="1"/>
</dbReference>
<feature type="domain" description="GYF" evidence="2">
    <location>
        <begin position="288"/>
        <end position="343"/>
    </location>
</feature>
<evidence type="ECO:0000313" key="4">
    <source>
        <dbReference type="Proteomes" id="UP000593567"/>
    </source>
</evidence>
<feature type="region of interest" description="Disordered" evidence="1">
    <location>
        <begin position="257"/>
        <end position="288"/>
    </location>
</feature>
<accession>A0A7J7J1F2</accession>
<proteinExistence type="predicted"/>
<evidence type="ECO:0000256" key="1">
    <source>
        <dbReference type="SAM" id="MobiDB-lite"/>
    </source>
</evidence>
<feature type="compositionally biased region" description="Acidic residues" evidence="1">
    <location>
        <begin position="39"/>
        <end position="65"/>
    </location>
</feature>
<dbReference type="OrthoDB" id="331341at2759"/>
<dbReference type="Proteomes" id="UP000593567">
    <property type="component" value="Unassembled WGS sequence"/>
</dbReference>
<feature type="compositionally biased region" description="Polar residues" evidence="1">
    <location>
        <begin position="1"/>
        <end position="21"/>
    </location>
</feature>
<evidence type="ECO:0000313" key="3">
    <source>
        <dbReference type="EMBL" id="KAF6019999.1"/>
    </source>
</evidence>
<feature type="compositionally biased region" description="Basic and acidic residues" evidence="1">
    <location>
        <begin position="257"/>
        <end position="271"/>
    </location>
</feature>
<dbReference type="InterPro" id="IPR003169">
    <property type="entry name" value="GYF"/>
</dbReference>
<dbReference type="InterPro" id="IPR039905">
    <property type="entry name" value="CD2BP2/Lin1"/>
</dbReference>
<organism evidence="3 4">
    <name type="scientific">Bugula neritina</name>
    <name type="common">Brown bryozoan</name>
    <name type="synonym">Sertularia neritina</name>
    <dbReference type="NCBI Taxonomy" id="10212"/>
    <lineage>
        <taxon>Eukaryota</taxon>
        <taxon>Metazoa</taxon>
        <taxon>Spiralia</taxon>
        <taxon>Lophotrochozoa</taxon>
        <taxon>Bryozoa</taxon>
        <taxon>Gymnolaemata</taxon>
        <taxon>Cheilostomatida</taxon>
        <taxon>Flustrina</taxon>
        <taxon>Buguloidea</taxon>
        <taxon>Bugulidae</taxon>
        <taxon>Bugula</taxon>
    </lineage>
</organism>
<name>A0A7J7J1F2_BUGNE</name>
<dbReference type="PANTHER" id="PTHR13138:SF3">
    <property type="entry name" value="CD2 ANTIGEN CYTOPLASMIC TAIL-BINDING PROTEIN 2"/>
    <property type="match status" value="1"/>
</dbReference>
<dbReference type="AlphaFoldDB" id="A0A7J7J1F2"/>
<feature type="region of interest" description="Disordered" evidence="1">
    <location>
        <begin position="1"/>
        <end position="83"/>
    </location>
</feature>
<keyword evidence="4" id="KW-1185">Reference proteome</keyword>
<dbReference type="InterPro" id="IPR035445">
    <property type="entry name" value="GYF-like_dom_sf"/>
</dbReference>
<dbReference type="PROSITE" id="PS50829">
    <property type="entry name" value="GYF"/>
    <property type="match status" value="1"/>
</dbReference>